<keyword evidence="1" id="KW-0723">Serine/threonine-protein kinase</keyword>
<evidence type="ECO:0000313" key="7">
    <source>
        <dbReference type="EMBL" id="CAD7245246.1"/>
    </source>
</evidence>
<evidence type="ECO:0000256" key="2">
    <source>
        <dbReference type="ARBA" id="ARBA00022679"/>
    </source>
</evidence>
<dbReference type="GO" id="GO:0005524">
    <property type="term" value="F:ATP binding"/>
    <property type="evidence" value="ECO:0007669"/>
    <property type="project" value="UniProtKB-KW"/>
</dbReference>
<evidence type="ECO:0000313" key="8">
    <source>
        <dbReference type="Proteomes" id="UP000677054"/>
    </source>
</evidence>
<accession>A0A7R8X7J1</accession>
<organism evidence="7">
    <name type="scientific">Darwinula stevensoni</name>
    <dbReference type="NCBI Taxonomy" id="69355"/>
    <lineage>
        <taxon>Eukaryota</taxon>
        <taxon>Metazoa</taxon>
        <taxon>Ecdysozoa</taxon>
        <taxon>Arthropoda</taxon>
        <taxon>Crustacea</taxon>
        <taxon>Oligostraca</taxon>
        <taxon>Ostracoda</taxon>
        <taxon>Podocopa</taxon>
        <taxon>Podocopida</taxon>
        <taxon>Darwinulocopina</taxon>
        <taxon>Darwinuloidea</taxon>
        <taxon>Darwinulidae</taxon>
        <taxon>Darwinula</taxon>
    </lineage>
</organism>
<dbReference type="EMBL" id="CAJPEV010000814">
    <property type="protein sequence ID" value="CAG0888749.1"/>
    <property type="molecule type" value="Genomic_DNA"/>
</dbReference>
<protein>
    <recommendedName>
        <fullName evidence="6">Alpha-type protein kinase domain-containing protein</fullName>
    </recommendedName>
</protein>
<dbReference type="InterPro" id="IPR051852">
    <property type="entry name" value="Alpha-type_PK"/>
</dbReference>
<feature type="domain" description="Alpha-type protein kinase" evidence="6">
    <location>
        <begin position="106"/>
        <end position="329"/>
    </location>
</feature>
<dbReference type="SMART" id="SM00811">
    <property type="entry name" value="Alpha_kinase"/>
    <property type="match status" value="1"/>
</dbReference>
<sequence length="406" mass="45746">MGNMMSCPEGHPLMSIDFKETSFNWICDRCKKSFSSNEGRWRCCSKCDFDHCTPCINCEIDYNPDHPHTLAYVNYKCKECGESSEGDRMYCPTCKLTYDACYPCALLKIMSKDASSTTAVKSIQVESTPFASGTTRDVFKVAATMNDGSKQAYVLKAFKPKYFNEKWDMGIFVKIHLKAGELAVQFNKEVQLNHPIIFKQPILHSMSTTFQRDGKPVFVKGEKVALEPFIHGHYEKFTSNSGYILEGYTAPEVFSHYTWHKTRELIVCDLQGVRQIKGDKNDAYYFSDPAINSLKQSWGPTDLGKDGILNFFKKHKCTKFCIKWAKPSIDDAPGIVEEIQRTTYAASRAPDRAKPQPGIDVELAQLLANLLAVASPGVRGPVDDHTTMLRVDEKTAYAVPRPQGKE</sequence>
<evidence type="ECO:0000259" key="6">
    <source>
        <dbReference type="PROSITE" id="PS51158"/>
    </source>
</evidence>
<dbReference type="InterPro" id="IPR004166">
    <property type="entry name" value="a-kinase_dom"/>
</dbReference>
<keyword evidence="4" id="KW-0418">Kinase</keyword>
<keyword evidence="3" id="KW-0547">Nucleotide-binding</keyword>
<dbReference type="Gene3D" id="3.20.200.10">
    <property type="entry name" value="MHCK/EF2 kinase"/>
    <property type="match status" value="1"/>
</dbReference>
<dbReference type="Pfam" id="PF02816">
    <property type="entry name" value="Alpha_kinase"/>
    <property type="match status" value="1"/>
</dbReference>
<dbReference type="GO" id="GO:0004674">
    <property type="term" value="F:protein serine/threonine kinase activity"/>
    <property type="evidence" value="ECO:0007669"/>
    <property type="project" value="UniProtKB-KW"/>
</dbReference>
<evidence type="ECO:0000256" key="5">
    <source>
        <dbReference type="ARBA" id="ARBA00022840"/>
    </source>
</evidence>
<dbReference type="CDD" id="cd04515">
    <property type="entry name" value="Alpha_kinase"/>
    <property type="match status" value="1"/>
</dbReference>
<proteinExistence type="predicted"/>
<dbReference type="PANTHER" id="PTHR45992:SF11">
    <property type="entry name" value="ALPHA-TYPE PROTEIN KINASE DOMAIN-CONTAINING PROTEIN"/>
    <property type="match status" value="1"/>
</dbReference>
<dbReference type="InterPro" id="IPR011009">
    <property type="entry name" value="Kinase-like_dom_sf"/>
</dbReference>
<dbReference type="SUPFAM" id="SSF56112">
    <property type="entry name" value="Protein kinase-like (PK-like)"/>
    <property type="match status" value="1"/>
</dbReference>
<name>A0A7R8X7J1_9CRUS</name>
<reference evidence="7" key="1">
    <citation type="submission" date="2020-11" db="EMBL/GenBank/DDBJ databases">
        <authorList>
            <person name="Tran Van P."/>
        </authorList>
    </citation>
    <scope>NUCLEOTIDE SEQUENCE</scope>
</reference>
<evidence type="ECO:0000256" key="1">
    <source>
        <dbReference type="ARBA" id="ARBA00022527"/>
    </source>
</evidence>
<gene>
    <name evidence="7" type="ORF">DSTB1V02_LOCUS5120</name>
</gene>
<dbReference type="AlphaFoldDB" id="A0A7R8X7J1"/>
<dbReference type="PROSITE" id="PS51158">
    <property type="entry name" value="ALPHA_KINASE"/>
    <property type="match status" value="1"/>
</dbReference>
<evidence type="ECO:0000256" key="4">
    <source>
        <dbReference type="ARBA" id="ARBA00022777"/>
    </source>
</evidence>
<dbReference type="EMBL" id="LR900331">
    <property type="protein sequence ID" value="CAD7245246.1"/>
    <property type="molecule type" value="Genomic_DNA"/>
</dbReference>
<dbReference type="Gene3D" id="3.30.200.20">
    <property type="entry name" value="Phosphorylase Kinase, domain 1"/>
    <property type="match status" value="1"/>
</dbReference>
<keyword evidence="8" id="KW-1185">Reference proteome</keyword>
<dbReference type="PANTHER" id="PTHR45992">
    <property type="entry name" value="EUKARYOTIC ELONGATION FACTOR 2 KINASE-RELATED"/>
    <property type="match status" value="1"/>
</dbReference>
<evidence type="ECO:0000256" key="3">
    <source>
        <dbReference type="ARBA" id="ARBA00022741"/>
    </source>
</evidence>
<keyword evidence="2" id="KW-0808">Transferase</keyword>
<dbReference type="OrthoDB" id="301415at2759"/>
<keyword evidence="5" id="KW-0067">ATP-binding</keyword>
<dbReference type="Proteomes" id="UP000677054">
    <property type="component" value="Unassembled WGS sequence"/>
</dbReference>